<protein>
    <recommendedName>
        <fullName evidence="3">F-box domain-containing protein</fullName>
    </recommendedName>
</protein>
<sequence length="197" mass="23208">MACESRTRVFATTELLESILVHLDPITLPTLAPLVQRRWRDVIRDSAALQQLLFLRGTLDTSTERERKTNPLLEKHFPFFFYGRHYEFKEYMRMPGHAECHVRYITSSDFSRLLPWAGSKYQWRDTSLRPEASWRKMLVTQPPIRLVGVVRCPLYVESESGRGGYRNTELEMRRHDHHQNIEGLRMGELYEAVAGWV</sequence>
<dbReference type="InterPro" id="IPR036047">
    <property type="entry name" value="F-box-like_dom_sf"/>
</dbReference>
<dbReference type="Proteomes" id="UP001446871">
    <property type="component" value="Unassembled WGS sequence"/>
</dbReference>
<proteinExistence type="predicted"/>
<keyword evidence="2" id="KW-1185">Reference proteome</keyword>
<accession>A0ABR1W0W4</accession>
<dbReference type="EMBL" id="JAQQWM010000002">
    <property type="protein sequence ID" value="KAK8077131.1"/>
    <property type="molecule type" value="Genomic_DNA"/>
</dbReference>
<comment type="caution">
    <text evidence="1">The sequence shown here is derived from an EMBL/GenBank/DDBJ whole genome shotgun (WGS) entry which is preliminary data.</text>
</comment>
<evidence type="ECO:0000313" key="2">
    <source>
        <dbReference type="Proteomes" id="UP001446871"/>
    </source>
</evidence>
<organism evidence="1 2">
    <name type="scientific">Apiospora saccharicola</name>
    <dbReference type="NCBI Taxonomy" id="335842"/>
    <lineage>
        <taxon>Eukaryota</taxon>
        <taxon>Fungi</taxon>
        <taxon>Dikarya</taxon>
        <taxon>Ascomycota</taxon>
        <taxon>Pezizomycotina</taxon>
        <taxon>Sordariomycetes</taxon>
        <taxon>Xylariomycetidae</taxon>
        <taxon>Amphisphaeriales</taxon>
        <taxon>Apiosporaceae</taxon>
        <taxon>Apiospora</taxon>
    </lineage>
</organism>
<evidence type="ECO:0000313" key="1">
    <source>
        <dbReference type="EMBL" id="KAK8077131.1"/>
    </source>
</evidence>
<evidence type="ECO:0008006" key="3">
    <source>
        <dbReference type="Google" id="ProtNLM"/>
    </source>
</evidence>
<name>A0ABR1W0W4_9PEZI</name>
<dbReference type="SUPFAM" id="SSF81383">
    <property type="entry name" value="F-box domain"/>
    <property type="match status" value="1"/>
</dbReference>
<reference evidence="1 2" key="1">
    <citation type="submission" date="2023-01" db="EMBL/GenBank/DDBJ databases">
        <title>Analysis of 21 Apiospora genomes using comparative genomics revels a genus with tremendous synthesis potential of carbohydrate active enzymes and secondary metabolites.</title>
        <authorList>
            <person name="Sorensen T."/>
        </authorList>
    </citation>
    <scope>NUCLEOTIDE SEQUENCE [LARGE SCALE GENOMIC DNA]</scope>
    <source>
        <strain evidence="1 2">CBS 83171</strain>
    </source>
</reference>
<gene>
    <name evidence="1" type="ORF">PG996_003301</name>
</gene>